<keyword evidence="5" id="KW-0997">Cell inner membrane</keyword>
<keyword evidence="6" id="KW-0633">Potassium transport</keyword>
<evidence type="ECO:0000256" key="13">
    <source>
        <dbReference type="SAM" id="Phobius"/>
    </source>
</evidence>
<evidence type="ECO:0000256" key="10">
    <source>
        <dbReference type="ARBA" id="ARBA00023065"/>
    </source>
</evidence>
<evidence type="ECO:0000256" key="8">
    <source>
        <dbReference type="ARBA" id="ARBA00022958"/>
    </source>
</evidence>
<feature type="transmembrane region" description="Helical" evidence="13">
    <location>
        <begin position="304"/>
        <end position="322"/>
    </location>
</feature>
<evidence type="ECO:0000256" key="6">
    <source>
        <dbReference type="ARBA" id="ARBA00022538"/>
    </source>
</evidence>
<dbReference type="GO" id="GO:0046872">
    <property type="term" value="F:metal ion binding"/>
    <property type="evidence" value="ECO:0007669"/>
    <property type="project" value="UniProtKB-KW"/>
</dbReference>
<evidence type="ECO:0000256" key="2">
    <source>
        <dbReference type="ARBA" id="ARBA00009137"/>
    </source>
</evidence>
<keyword evidence="8 12" id="KW-0630">Potassium</keyword>
<feature type="binding site" evidence="12">
    <location>
        <position position="315"/>
    </location>
    <ligand>
        <name>K(+)</name>
        <dbReference type="ChEBI" id="CHEBI:29103"/>
    </ligand>
</feature>
<keyword evidence="4" id="KW-1003">Cell membrane</keyword>
<keyword evidence="10" id="KW-0406">Ion transport</keyword>
<keyword evidence="11 13" id="KW-0472">Membrane</keyword>
<feature type="transmembrane region" description="Helical" evidence="13">
    <location>
        <begin position="12"/>
        <end position="31"/>
    </location>
</feature>
<keyword evidence="12" id="KW-0479">Metal-binding</keyword>
<feature type="binding site" evidence="12">
    <location>
        <position position="431"/>
    </location>
    <ligand>
        <name>K(+)</name>
        <dbReference type="ChEBI" id="CHEBI:29103"/>
    </ligand>
</feature>
<dbReference type="PIRSF" id="PIRSF006247">
    <property type="entry name" value="TrkH"/>
    <property type="match status" value="1"/>
</dbReference>
<feature type="transmembrane region" description="Helical" evidence="13">
    <location>
        <begin position="76"/>
        <end position="99"/>
    </location>
</feature>
<evidence type="ECO:0000256" key="4">
    <source>
        <dbReference type="ARBA" id="ARBA00022475"/>
    </source>
</evidence>
<evidence type="ECO:0000256" key="1">
    <source>
        <dbReference type="ARBA" id="ARBA00004429"/>
    </source>
</evidence>
<evidence type="ECO:0000256" key="12">
    <source>
        <dbReference type="PIRSR" id="PIRSR006247-1"/>
    </source>
</evidence>
<keyword evidence="3" id="KW-0813">Transport</keyword>
<feature type="transmembrane region" description="Helical" evidence="13">
    <location>
        <begin position="393"/>
        <end position="413"/>
    </location>
</feature>
<evidence type="ECO:0000256" key="3">
    <source>
        <dbReference type="ARBA" id="ARBA00022448"/>
    </source>
</evidence>
<feature type="binding site" evidence="12">
    <location>
        <position position="111"/>
    </location>
    <ligand>
        <name>K(+)</name>
        <dbReference type="ChEBI" id="CHEBI:29103"/>
    </ligand>
</feature>
<dbReference type="InterPro" id="IPR004772">
    <property type="entry name" value="TrkH"/>
</dbReference>
<dbReference type="InterPro" id="IPR003445">
    <property type="entry name" value="Cat_transpt"/>
</dbReference>
<comment type="caution">
    <text evidence="14">The sequence shown here is derived from an EMBL/GenBank/DDBJ whole genome shotgun (WGS) entry which is preliminary data.</text>
</comment>
<gene>
    <name evidence="14" type="ORF">IAA47_03255</name>
</gene>
<evidence type="ECO:0000313" key="14">
    <source>
        <dbReference type="EMBL" id="MBU3841993.1"/>
    </source>
</evidence>
<comment type="subcellular location">
    <subcellularLocation>
        <location evidence="1">Cell inner membrane</location>
        <topology evidence="1">Multi-pass membrane protein</topology>
    </subcellularLocation>
</comment>
<reference evidence="14" key="2">
    <citation type="submission" date="2021-04" db="EMBL/GenBank/DDBJ databases">
        <authorList>
            <person name="Gilroy R."/>
        </authorList>
    </citation>
    <scope>NUCLEOTIDE SEQUENCE</scope>
    <source>
        <strain evidence="14">A6-441</strain>
    </source>
</reference>
<evidence type="ECO:0000256" key="7">
    <source>
        <dbReference type="ARBA" id="ARBA00022692"/>
    </source>
</evidence>
<dbReference type="Pfam" id="PF02386">
    <property type="entry name" value="TrkH"/>
    <property type="match status" value="2"/>
</dbReference>
<keyword evidence="9 13" id="KW-1133">Transmembrane helix</keyword>
<reference evidence="14" key="1">
    <citation type="journal article" date="2021" name="PeerJ">
        <title>Extensive microbial diversity within the chicken gut microbiome revealed by metagenomics and culture.</title>
        <authorList>
            <person name="Gilroy R."/>
            <person name="Ravi A."/>
            <person name="Getino M."/>
            <person name="Pursley I."/>
            <person name="Horton D.L."/>
            <person name="Alikhan N.F."/>
            <person name="Baker D."/>
            <person name="Gharbi K."/>
            <person name="Hall N."/>
            <person name="Watson M."/>
            <person name="Adriaenssens E.M."/>
            <person name="Foster-Nyarko E."/>
            <person name="Jarju S."/>
            <person name="Secka A."/>
            <person name="Antonio M."/>
            <person name="Oren A."/>
            <person name="Chaudhuri R.R."/>
            <person name="La Ragione R."/>
            <person name="Hildebrand F."/>
            <person name="Pallen M.J."/>
        </authorList>
    </citation>
    <scope>NUCLEOTIDE SEQUENCE</scope>
    <source>
        <strain evidence="14">A6-441</strain>
    </source>
</reference>
<feature type="transmembrane region" description="Helical" evidence="13">
    <location>
        <begin position="128"/>
        <end position="150"/>
    </location>
</feature>
<dbReference type="EMBL" id="JAHLFN010000026">
    <property type="protein sequence ID" value="MBU3841993.1"/>
    <property type="molecule type" value="Genomic_DNA"/>
</dbReference>
<sequence length="483" mass="54451">MNKRIIFYTIKTILSLEMIFLAIPLLISFYYQESWRLKFSYVITILLIFLFTKILPKEKPKDEKVFTKEGFAIVSLSWIFMSLFGALPLCISGEVPSYIDSVFEIVSGFTTTGATVIPDIEVLSNSLLFWRSFTLFIGGMGMLVLIIAIIPQNNTPSTYIMKAEVPGPVFGKLVSKMSYNSRILYLIYVALTIILIIALRMAGMPLFDAIIHAFGTAGTGGFSMKNNSIAYYNNSSIEYILAIGMLVFGINFNMFYFIMMGKFKDFFKNEELKWYIGFIFGSFLLICLNLAPRYESIKLLLKDVFFTVSSLITSTAFATVNFGDWPLFSQIVLLFLIFIGGCAGSTAGGLKVSRVIILGKIFFRTIKRVTTPNRKMTIQMNGKKITDELQGSITSYLLVYIMFFAFLLIILSLEIPDFFSCFSAAAAIFNNAGTGFGIVGPEYNYSGFSYTSKIIITFFMLLGRLEIFPLLIIFSTSLYRKEK</sequence>
<evidence type="ECO:0000256" key="11">
    <source>
        <dbReference type="ARBA" id="ARBA00023136"/>
    </source>
</evidence>
<proteinExistence type="inferred from homology"/>
<feature type="transmembrane region" description="Helical" evidence="13">
    <location>
        <begin position="183"/>
        <end position="203"/>
    </location>
</feature>
<feature type="transmembrane region" description="Helical" evidence="13">
    <location>
        <begin position="37"/>
        <end position="55"/>
    </location>
</feature>
<dbReference type="AlphaFoldDB" id="A0A9E2NWS7"/>
<evidence type="ECO:0000313" key="15">
    <source>
        <dbReference type="Proteomes" id="UP000724657"/>
    </source>
</evidence>
<dbReference type="PANTHER" id="PTHR32024:SF2">
    <property type="entry name" value="TRK SYSTEM POTASSIUM UPTAKE PROTEIN TRKG-RELATED"/>
    <property type="match status" value="1"/>
</dbReference>
<dbReference type="PANTHER" id="PTHR32024">
    <property type="entry name" value="TRK SYSTEM POTASSIUM UPTAKE PROTEIN TRKG-RELATED"/>
    <property type="match status" value="1"/>
</dbReference>
<comment type="similarity">
    <text evidence="2">Belongs to the TrkH potassium transport family.</text>
</comment>
<accession>A0A9E2NWS7</accession>
<dbReference type="GO" id="GO:0015379">
    <property type="term" value="F:potassium:chloride symporter activity"/>
    <property type="evidence" value="ECO:0007669"/>
    <property type="project" value="InterPro"/>
</dbReference>
<dbReference type="Proteomes" id="UP000724657">
    <property type="component" value="Unassembled WGS sequence"/>
</dbReference>
<feature type="transmembrane region" description="Helical" evidence="13">
    <location>
        <begin position="328"/>
        <end position="350"/>
    </location>
</feature>
<feature type="binding site" evidence="12">
    <location>
        <position position="220"/>
    </location>
    <ligand>
        <name>K(+)</name>
        <dbReference type="ChEBI" id="CHEBI:29103"/>
    </ligand>
</feature>
<feature type="transmembrane region" description="Helical" evidence="13">
    <location>
        <begin position="454"/>
        <end position="479"/>
    </location>
</feature>
<protein>
    <submittedName>
        <fullName evidence="14">TrkH family potassium uptake protein</fullName>
    </submittedName>
</protein>
<feature type="transmembrane region" description="Helical" evidence="13">
    <location>
        <begin position="239"/>
        <end position="260"/>
    </location>
</feature>
<evidence type="ECO:0000256" key="9">
    <source>
        <dbReference type="ARBA" id="ARBA00022989"/>
    </source>
</evidence>
<feature type="transmembrane region" description="Helical" evidence="13">
    <location>
        <begin position="272"/>
        <end position="292"/>
    </location>
</feature>
<keyword evidence="7 13" id="KW-0812">Transmembrane</keyword>
<evidence type="ECO:0000256" key="5">
    <source>
        <dbReference type="ARBA" id="ARBA00022519"/>
    </source>
</evidence>
<name>A0A9E2NWS7_9FUSO</name>
<dbReference type="GO" id="GO:0005886">
    <property type="term" value="C:plasma membrane"/>
    <property type="evidence" value="ECO:0007669"/>
    <property type="project" value="UniProtKB-SubCell"/>
</dbReference>
<organism evidence="14 15">
    <name type="scientific">Candidatus Fusobacterium pullicola</name>
    <dbReference type="NCBI Taxonomy" id="2838601"/>
    <lineage>
        <taxon>Bacteria</taxon>
        <taxon>Fusobacteriati</taxon>
        <taxon>Fusobacteriota</taxon>
        <taxon>Fusobacteriia</taxon>
        <taxon>Fusobacteriales</taxon>
        <taxon>Fusobacteriaceae</taxon>
        <taxon>Fusobacterium</taxon>
    </lineage>
</organism>
<feature type="binding site" evidence="12">
    <location>
        <position position="112"/>
    </location>
    <ligand>
        <name>K(+)</name>
        <dbReference type="ChEBI" id="CHEBI:29103"/>
    </ligand>
</feature>